<evidence type="ECO:0000313" key="1">
    <source>
        <dbReference type="EMBL" id="MEB4793661.1"/>
    </source>
</evidence>
<keyword evidence="2" id="KW-1185">Reference proteome</keyword>
<protein>
    <recommendedName>
        <fullName evidence="3">Peptidase M48 domain-containing protein</fullName>
    </recommendedName>
</protein>
<gene>
    <name evidence="1" type="ORF">P5G65_07120</name>
</gene>
<evidence type="ECO:0008006" key="3">
    <source>
        <dbReference type="Google" id="ProtNLM"/>
    </source>
</evidence>
<reference evidence="1 2" key="1">
    <citation type="submission" date="2023-03" db="EMBL/GenBank/DDBJ databases">
        <title>Bacillus Genome Sequencing.</title>
        <authorList>
            <person name="Dunlap C."/>
        </authorList>
    </citation>
    <scope>NUCLEOTIDE SEQUENCE [LARGE SCALE GENOMIC DNA]</scope>
    <source>
        <strain evidence="1 2">NRS-1351</strain>
    </source>
</reference>
<comment type="caution">
    <text evidence="1">The sequence shown here is derived from an EMBL/GenBank/DDBJ whole genome shotgun (WGS) entry which is preliminary data.</text>
</comment>
<name>A0ABU6D7E8_9BACL</name>
<dbReference type="Proteomes" id="UP001355653">
    <property type="component" value="Unassembled WGS sequence"/>
</dbReference>
<organism evidence="1 2">
    <name type="scientific">Paenibacillus chondroitinus</name>
    <dbReference type="NCBI Taxonomy" id="59842"/>
    <lineage>
        <taxon>Bacteria</taxon>
        <taxon>Bacillati</taxon>
        <taxon>Bacillota</taxon>
        <taxon>Bacilli</taxon>
        <taxon>Bacillales</taxon>
        <taxon>Paenibacillaceae</taxon>
        <taxon>Paenibacillus</taxon>
    </lineage>
</organism>
<accession>A0ABU6D7E8</accession>
<proteinExistence type="predicted"/>
<sequence length="194" mass="22978">MVMQMERIKKLIIEKIQKSNLDIKVVIKEDVISSTNQLLLESTANYEPLDKTIYISMKKIKEMLSTIEDNEKVAYIDCLIAHELGHASDVEVERSWNEFKKTKETWRNLVYYIVLKRTSYDNTITNEIYDAEVLKQLYGVYVTMKTINLELESRAGELGRNFSDHPTMYEKFNENNRLTYLRIYKVFEEILNII</sequence>
<evidence type="ECO:0000313" key="2">
    <source>
        <dbReference type="Proteomes" id="UP001355653"/>
    </source>
</evidence>
<dbReference type="EMBL" id="JAROBY010000013">
    <property type="protein sequence ID" value="MEB4793661.1"/>
    <property type="molecule type" value="Genomic_DNA"/>
</dbReference>
<dbReference type="RefSeq" id="WP_127457717.1">
    <property type="nucleotide sequence ID" value="NZ_JAROBY010000013.1"/>
</dbReference>